<proteinExistence type="predicted"/>
<sequence>MKKSLMTGILLVMTQGAHAQNDNQEMQQMLSEAGVQGLCSALRQTLPETSSALSQAGPENSNEVKLSTDERKNLVSCAYFDEQQARKGAGMEPEAFDAWSAKHTALTDYDLPDSAWLKLYNGFSLQLRYRYPDSKLTGEKG</sequence>
<gene>
    <name evidence="3" type="ORF">B7T07_20940</name>
</gene>
<evidence type="ECO:0000313" key="4">
    <source>
        <dbReference type="Proteomes" id="UP000244856"/>
    </source>
</evidence>
<dbReference type="RefSeq" id="WP_085107942.1">
    <property type="nucleotide sequence ID" value="NZ_NCTU01000023.1"/>
</dbReference>
<feature type="chain" id="PRO_5041324529" evidence="2">
    <location>
        <begin position="20"/>
        <end position="141"/>
    </location>
</feature>
<dbReference type="EMBL" id="NCTU01000023">
    <property type="protein sequence ID" value="PUW01553.1"/>
    <property type="molecule type" value="Genomic_DNA"/>
</dbReference>
<accession>A0AA44Z6G3</accession>
<evidence type="ECO:0000256" key="1">
    <source>
        <dbReference type="SAM" id="MobiDB-lite"/>
    </source>
</evidence>
<evidence type="ECO:0000256" key="2">
    <source>
        <dbReference type="SAM" id="SignalP"/>
    </source>
</evidence>
<dbReference type="Proteomes" id="UP000244856">
    <property type="component" value="Unassembled WGS sequence"/>
</dbReference>
<reference evidence="3 4" key="1">
    <citation type="submission" date="2017-04" db="EMBL/GenBank/DDBJ databases">
        <title>Cronobacter sakazakii, ST83 Lineage Isolates.</title>
        <authorList>
            <person name="Chase H."/>
            <person name="Tall B."/>
            <person name="Gopinath G."/>
            <person name="Lehner A."/>
        </authorList>
    </citation>
    <scope>NUCLEOTIDE SEQUENCE [LARGE SCALE GENOMIC DNA]</scope>
    <source>
        <strain evidence="3 4">MOD1_Comp15</strain>
    </source>
</reference>
<keyword evidence="2" id="KW-0732">Signal</keyword>
<evidence type="ECO:0000313" key="3">
    <source>
        <dbReference type="EMBL" id="PUW01553.1"/>
    </source>
</evidence>
<feature type="region of interest" description="Disordered" evidence="1">
    <location>
        <begin position="49"/>
        <end position="68"/>
    </location>
</feature>
<dbReference type="AlphaFoldDB" id="A0AA44Z6G3"/>
<protein>
    <submittedName>
        <fullName evidence="3">Uncharacterized protein</fullName>
    </submittedName>
</protein>
<feature type="compositionally biased region" description="Polar residues" evidence="1">
    <location>
        <begin position="49"/>
        <end position="65"/>
    </location>
</feature>
<organism evidence="3 4">
    <name type="scientific">Cronobacter sakazakii</name>
    <name type="common">Enterobacter sakazakii</name>
    <dbReference type="NCBI Taxonomy" id="28141"/>
    <lineage>
        <taxon>Bacteria</taxon>
        <taxon>Pseudomonadati</taxon>
        <taxon>Pseudomonadota</taxon>
        <taxon>Gammaproteobacteria</taxon>
        <taxon>Enterobacterales</taxon>
        <taxon>Enterobacteriaceae</taxon>
        <taxon>Cronobacter</taxon>
    </lineage>
</organism>
<feature type="signal peptide" evidence="2">
    <location>
        <begin position="1"/>
        <end position="19"/>
    </location>
</feature>
<name>A0AA44Z6G3_CROSK</name>
<comment type="caution">
    <text evidence="3">The sequence shown here is derived from an EMBL/GenBank/DDBJ whole genome shotgun (WGS) entry which is preliminary data.</text>
</comment>